<feature type="compositionally biased region" description="Low complexity" evidence="4">
    <location>
        <begin position="147"/>
        <end position="173"/>
    </location>
</feature>
<dbReference type="SUPFAM" id="SSF55073">
    <property type="entry name" value="Nucleotide cyclase"/>
    <property type="match status" value="1"/>
</dbReference>
<dbReference type="CDD" id="cd00143">
    <property type="entry name" value="PP2Cc"/>
    <property type="match status" value="1"/>
</dbReference>
<dbReference type="Pfam" id="PF00211">
    <property type="entry name" value="Guanylate_cyc"/>
    <property type="match status" value="1"/>
</dbReference>
<dbReference type="Pfam" id="PF00481">
    <property type="entry name" value="PP2C"/>
    <property type="match status" value="1"/>
</dbReference>
<dbReference type="InterPro" id="IPR055071">
    <property type="entry name" value="RA_PHLPP-like"/>
</dbReference>
<dbReference type="SUPFAM" id="SSF52075">
    <property type="entry name" value="Outer arm dynein light chain 1"/>
    <property type="match status" value="1"/>
</dbReference>
<feature type="region of interest" description="Disordered" evidence="4">
    <location>
        <begin position="1"/>
        <end position="22"/>
    </location>
</feature>
<dbReference type="GO" id="GO:0005737">
    <property type="term" value="C:cytoplasm"/>
    <property type="evidence" value="ECO:0007669"/>
    <property type="project" value="TreeGrafter"/>
</dbReference>
<feature type="region of interest" description="Disordered" evidence="4">
    <location>
        <begin position="197"/>
        <end position="227"/>
    </location>
</feature>
<organism evidence="7 8">
    <name type="scientific">Smittium mucronatum</name>
    <dbReference type="NCBI Taxonomy" id="133383"/>
    <lineage>
        <taxon>Eukaryota</taxon>
        <taxon>Fungi</taxon>
        <taxon>Fungi incertae sedis</taxon>
        <taxon>Zoopagomycota</taxon>
        <taxon>Kickxellomycotina</taxon>
        <taxon>Harpellomycetes</taxon>
        <taxon>Harpellales</taxon>
        <taxon>Legeriomycetaceae</taxon>
        <taxon>Smittium</taxon>
    </lineage>
</organism>
<feature type="domain" description="PPM-type phosphatase" evidence="6">
    <location>
        <begin position="1273"/>
        <end position="1722"/>
    </location>
</feature>
<dbReference type="InterPro" id="IPR003591">
    <property type="entry name" value="Leu-rich_rpt_typical-subtyp"/>
</dbReference>
<feature type="compositionally biased region" description="Polar residues" evidence="4">
    <location>
        <begin position="1"/>
        <end position="21"/>
    </location>
</feature>
<dbReference type="InterPro" id="IPR001611">
    <property type="entry name" value="Leu-rich_rpt"/>
</dbReference>
<dbReference type="InterPro" id="IPR001054">
    <property type="entry name" value="A/G_cyclase"/>
</dbReference>
<dbReference type="SUPFAM" id="SSF52058">
    <property type="entry name" value="L domain-like"/>
    <property type="match status" value="2"/>
</dbReference>
<proteinExistence type="predicted"/>
<feature type="compositionally biased region" description="Polar residues" evidence="4">
    <location>
        <begin position="86"/>
        <end position="101"/>
    </location>
</feature>
<keyword evidence="3" id="KW-0677">Repeat</keyword>
<dbReference type="Pfam" id="PF23010">
    <property type="entry name" value="RA_3"/>
    <property type="match status" value="1"/>
</dbReference>
<evidence type="ECO:0000313" key="7">
    <source>
        <dbReference type="EMBL" id="OLY81935.1"/>
    </source>
</evidence>
<dbReference type="PROSITE" id="PS50125">
    <property type="entry name" value="GUANYLATE_CYCLASE_2"/>
    <property type="match status" value="1"/>
</dbReference>
<dbReference type="CDD" id="cd07302">
    <property type="entry name" value="CHD"/>
    <property type="match status" value="1"/>
</dbReference>
<feature type="compositionally biased region" description="Polar residues" evidence="4">
    <location>
        <begin position="1470"/>
        <end position="1486"/>
    </location>
</feature>
<dbReference type="InterPro" id="IPR050216">
    <property type="entry name" value="LRR_domain-containing"/>
</dbReference>
<dbReference type="InterPro" id="IPR032675">
    <property type="entry name" value="LRR_dom_sf"/>
</dbReference>
<dbReference type="GO" id="GO:0009190">
    <property type="term" value="P:cyclic nucleotide biosynthetic process"/>
    <property type="evidence" value="ECO:0007669"/>
    <property type="project" value="InterPro"/>
</dbReference>
<dbReference type="EMBL" id="LSSL01002069">
    <property type="protein sequence ID" value="OLY81935.1"/>
    <property type="molecule type" value="Genomic_DNA"/>
</dbReference>
<evidence type="ECO:0000259" key="5">
    <source>
        <dbReference type="PROSITE" id="PS50125"/>
    </source>
</evidence>
<evidence type="ECO:0000256" key="1">
    <source>
        <dbReference type="ARBA" id="ARBA00022614"/>
    </source>
</evidence>
<dbReference type="PROSITE" id="PS51450">
    <property type="entry name" value="LRR"/>
    <property type="match status" value="7"/>
</dbReference>
<evidence type="ECO:0000256" key="3">
    <source>
        <dbReference type="ARBA" id="ARBA00022737"/>
    </source>
</evidence>
<dbReference type="SMART" id="SM00365">
    <property type="entry name" value="LRR_SD22"/>
    <property type="match status" value="5"/>
</dbReference>
<dbReference type="Pfam" id="PF13855">
    <property type="entry name" value="LRR_8"/>
    <property type="match status" value="3"/>
</dbReference>
<dbReference type="Gene3D" id="3.30.70.1230">
    <property type="entry name" value="Nucleotide cyclase"/>
    <property type="match status" value="1"/>
</dbReference>
<dbReference type="GO" id="GO:0046872">
    <property type="term" value="F:metal ion binding"/>
    <property type="evidence" value="ECO:0007669"/>
    <property type="project" value="UniProtKB-KW"/>
</dbReference>
<sequence>MNLKSKSAKNSLNNENPSGNTKIALGKIGFFKFFKKKDVEKDQVNLDFSDISNIVDFKKLKNNQIHSRSNDLKDTYDPSNLEPYSIQGSSEKPSGSYLNNFQTQPNQLLDYKLDSYVPSSILKQDFNSSNPDLFIKSHNPYDNELPSNSTRSRSRSLSNSVNNPQNYSLSKKSSSHLSLINKSKLIIDNFVEKRKSSKSNSLSKKNSTEIQHSNTKGLFAPYEHSNSSSNHSKLEKYIVNNSLPSDSSFISHDHLEDFDSYLRKESLSRDSGAWTVPESWSVVPLPNAETEITLSGSFARGSPSEKSDSPPQFIPIDDSLQYRLRLYRLDSGFGTFNVKLTNTVSDLLAMAGKKFFIPDISLHCIYLTEANGLSRILKMNEMPAYIFKNALKNIGYSSRDNIPAKGLQDNSYICKFTLVKAGITSIPLNIDELSSLATEVILKNKRLQTIPVPIYNHAMYIQSLDLSENPGLNLPSDFLQECVSLKDLNVSNCYFAKIPQSLEHTPNLIRIDFSSNILTKVGDVLTNFLINLQVLNLENNRISDLPSSLANLENLVDLSLRNNQFKTFPKILTRMSSLKILDISYNLIDSIPDSVSHLVNLEVLNITGNYMDGSLPFGMSKLTNLETINLELNNFDDLSPISNLPKLKNLYSGNNHLSFPIFSLDKIENIYLNQNKLADITISSRLENLTVLDLRFNKLTELPKDMFLYLSQLKTLILNNNHLVALPRSVSSLHNLEYLSLSTNSLSTLPKELFTIQNLRVLDVHRNKLKSIPPEIWLMPALKTINFSSNVLDQFPHPTSLNNSSRNNNEFGSVRTAAFSSPSIAQRLKLAHNKTKDLGLNNQTNIPTNDFEVSSLSLSISDQLPKDLYQSSSLSMNDISLSKNLEQLKCICSDSHTLSSNIENKISDPPFNVLISNEQGISTQENTSVNKNISFGKENYVVEDGNENHPFSPKNEDSNIETVKNIPNCPLHPNQSKSTEIGNSAVNSESSLKALPPLSNTFSKNNIQPIVDHSSKKTRVETLKFSSSILPPLSNSLKEINIANNFLGDDFLILCQYLPELTILNISYNDLYEIPILSMSYMNKMVELYLSGTKLSTIPEEDSSVKYWKDLRVLFINNNKLQSLPSWFAKLANLTVLDASHNQLKYNITNWQYDWNWNWNLELQYLNFSYNTRLEIVGQRFVGKKLHGSNINEEGKLSYFNPSDGYDKRPNMLRVGPYNVPMIFPDPSQDMSDFYKLKNLRTLGLLQLTVMVPLPEETPMRRVRMTEDLKFVNYGIADALGNDPTVALRDLVSSKSNSTQNEVVFGIFHAQNCPPVFGSALVKYLADKFVYFFKQELNDFENYFKQCSVNINRPDPVKQEESTFKRIHEKNSSLVVNENNTEIIKSNLMSNSSGKRSNLKLNFFHSRDKDTNSESQKKTLFSKDLDKSYKTKQLPPTSNAKLRPGELSKQKTNHSETLGTDGKLKDVPEASSSGAPLTPNIDSTRPSDFVTDAIRKTFLEVNKTLGIEIPTWKFSSSIYNQFDPQNENLNSTDNKFGSSTYSDLMNDESFRKLSKDFNYNDFKNVNLFIGAAAIVAFVQNQTLYIANLGDAKGVLSRRGNPILLSTLHTVTNKEENMRIRSLAGTFNKGEILSKKILTRGFGCFGMMPYVNAEPTIRSLQLGKDDEFVILGNNALWNYINVELAVEIARYHRNDPVVAASRLRDYAMSYGSKKAIMVMVIQFKSSDIKSNKGMMKCKSVRESVIGSKPGKGRIALMNTESKHESNQIEKIMKSSQVDLPFGAYQISLNDIESDDDYNDKFNGGDNDNGRRQRSRNHQGSNKDHNLSRNTIAPPVGEVTLVFTDVKNSTSQWDAKPAAMRQAIKIHNGIMRKILRSVGGYEVKTEGDAFMVSFSTVASALNWCLSVQLAFLDIDWPQDILETVDGQPIYYPEDSDSDKRIGTYDSQSKEYMADNIVDDFGIIQKKDKKKLIYRGLRVRMGIHVGTPLCEEDPITNRMDYFGPMVNRAARVSGVADGGQIFVSNDVAEEVVAILNLFKVAKEEEITDMSKLIRDPKLAKDVQMLWNVGMGIKLVGEKKLKGLETPETICQVYPASLKLRLDYEDDVLSKQKPKPHFNPFIDANNKPKNDLNNPSIDRKSSSENRLSFNLEKSNPQSVKAPLETNSVYYDKDGDQNIFFTHDKIVQGTKTTNRDSLNSGSGLQFDNEKHKRHSARQPKMRLYNKNDKHTKTLKKTLRNEGFDLFRNNLNSESVKHGQNSKSKIPNRINLKQILTYRSVESANSSNWSDSKSLDSQDFLSGNESVISLKMHDRHLSDISLALKHSKSLGSPYWSDIPSDDNLLYGSDSNVQNRNCNSNRHYSLSKENLFEFIPKGQVELKELKIHSGVRRSKSAPDFKKATNNSSRSNIYQMFLEKKNESNLTKVPIIKINEGVTSRKYLKQKGFLSEKSISGKMDIVKTRMSIDSQSMESTEKAVKPSWRHYKHYKFKPSKSLKSRATLDFPIIFGSNEKIGNKTKVHKHALKQFSKFNNRIRKNSISPSSNRSSLLKFMKPHKVDKLEINKVKDVEVPNILDFHNKRVLSDPKVLDEHLVVKFSPSGRLLLSHLMSKYDKVNPDLPIQNLTSISTNHKLIRFEYTENGNAKMSSSISLPKKDVSIFKSSDSDLINYSLGTSLSKDAMVNALEYLNLLSFRAETLAAHIALCNKSLDNHGNCVCAKTNSNKENDYNISFMEKVSRKHIVDPVFYKSNPIPLNLDRIRHDKVLVGDCSDDEMGNKSNMELQKYNEIFQTLVNRVEISASILSVYL</sequence>
<reference evidence="7 8" key="1">
    <citation type="journal article" date="2016" name="Mol. Biol. Evol.">
        <title>Genome-Wide Survey of Gut Fungi (Harpellales) Reveals the First Horizontally Transferred Ubiquitin Gene from a Mosquito Host.</title>
        <authorList>
            <person name="Wang Y."/>
            <person name="White M.M."/>
            <person name="Kvist S."/>
            <person name="Moncalvo J.M."/>
        </authorList>
    </citation>
    <scope>NUCLEOTIDE SEQUENCE [LARGE SCALE GENOMIC DNA]</scope>
    <source>
        <strain evidence="7 8">ALG-7-W6</strain>
    </source>
</reference>
<dbReference type="Pfam" id="PF00560">
    <property type="entry name" value="LRR_1"/>
    <property type="match status" value="1"/>
</dbReference>
<feature type="domain" description="Guanylate cyclase" evidence="5">
    <location>
        <begin position="1838"/>
        <end position="2010"/>
    </location>
</feature>
<dbReference type="SMART" id="SM00364">
    <property type="entry name" value="LRR_BAC"/>
    <property type="match status" value="10"/>
</dbReference>
<feature type="region of interest" description="Disordered" evidence="4">
    <location>
        <begin position="1794"/>
        <end position="1829"/>
    </location>
</feature>
<evidence type="ECO:0000313" key="8">
    <source>
        <dbReference type="Proteomes" id="UP000187455"/>
    </source>
</evidence>
<accession>A0A1R0GYL2</accession>
<feature type="compositionally biased region" description="Polar residues" evidence="4">
    <location>
        <begin position="2140"/>
        <end position="2154"/>
    </location>
</feature>
<dbReference type="PANTHER" id="PTHR48051">
    <property type="match status" value="1"/>
</dbReference>
<feature type="region of interest" description="Disordered" evidence="4">
    <location>
        <begin position="2187"/>
        <end position="2212"/>
    </location>
</feature>
<keyword evidence="1" id="KW-0433">Leucine-rich repeat</keyword>
<feature type="region of interest" description="Disordered" evidence="4">
    <location>
        <begin position="133"/>
        <end position="173"/>
    </location>
</feature>
<dbReference type="PANTHER" id="PTHR48051:SF1">
    <property type="entry name" value="RAS SUPPRESSOR PROTEIN 1"/>
    <property type="match status" value="1"/>
</dbReference>
<dbReference type="SMART" id="SM00332">
    <property type="entry name" value="PP2Cc"/>
    <property type="match status" value="1"/>
</dbReference>
<dbReference type="Gene3D" id="3.80.10.10">
    <property type="entry name" value="Ribonuclease Inhibitor"/>
    <property type="match status" value="4"/>
</dbReference>
<dbReference type="InterPro" id="IPR036457">
    <property type="entry name" value="PPM-type-like_dom_sf"/>
</dbReference>
<dbReference type="SMART" id="SM00369">
    <property type="entry name" value="LRR_TYP"/>
    <property type="match status" value="11"/>
</dbReference>
<gene>
    <name evidence="7" type="ORF">AYI68_g3953</name>
</gene>
<dbReference type="GO" id="GO:0035556">
    <property type="term" value="P:intracellular signal transduction"/>
    <property type="evidence" value="ECO:0007669"/>
    <property type="project" value="InterPro"/>
</dbReference>
<dbReference type="STRING" id="133383.A0A1R0GYL2"/>
<keyword evidence="2" id="KW-0479">Metal-binding</keyword>
<evidence type="ECO:0000259" key="6">
    <source>
        <dbReference type="PROSITE" id="PS51746"/>
    </source>
</evidence>
<protein>
    <submittedName>
        <fullName evidence="7">Adenylate cyclase</fullName>
    </submittedName>
</protein>
<dbReference type="InterPro" id="IPR029787">
    <property type="entry name" value="Nucleotide_cyclase"/>
</dbReference>
<feature type="region of interest" description="Disordered" evidence="4">
    <location>
        <begin position="68"/>
        <end position="101"/>
    </location>
</feature>
<feature type="compositionally biased region" description="Polar residues" evidence="4">
    <location>
        <begin position="2187"/>
        <end position="2200"/>
    </location>
</feature>
<dbReference type="Proteomes" id="UP000187455">
    <property type="component" value="Unassembled WGS sequence"/>
</dbReference>
<dbReference type="PROSITE" id="PS51746">
    <property type="entry name" value="PPM_2"/>
    <property type="match status" value="1"/>
</dbReference>
<evidence type="ECO:0000256" key="2">
    <source>
        <dbReference type="ARBA" id="ARBA00022723"/>
    </source>
</evidence>
<dbReference type="InterPro" id="IPR001932">
    <property type="entry name" value="PPM-type_phosphatase-like_dom"/>
</dbReference>
<comment type="caution">
    <text evidence="7">The sequence shown here is derived from an EMBL/GenBank/DDBJ whole genome shotgun (WGS) entry which is preliminary data.</text>
</comment>
<dbReference type="SMART" id="SM00044">
    <property type="entry name" value="CYCc"/>
    <property type="match status" value="1"/>
</dbReference>
<name>A0A1R0GYL2_9FUNG</name>
<dbReference type="Gene3D" id="3.60.40.10">
    <property type="entry name" value="PPM-type phosphatase domain"/>
    <property type="match status" value="1"/>
</dbReference>
<keyword evidence="8" id="KW-1185">Reference proteome</keyword>
<feature type="region of interest" description="Disordered" evidence="4">
    <location>
        <begin position="1408"/>
        <end position="1486"/>
    </location>
</feature>
<dbReference type="OrthoDB" id="2021138at2759"/>
<evidence type="ECO:0000256" key="4">
    <source>
        <dbReference type="SAM" id="MobiDB-lite"/>
    </source>
</evidence>
<dbReference type="CDD" id="cd17214">
    <property type="entry name" value="RA_CYR1_like"/>
    <property type="match status" value="1"/>
</dbReference>
<feature type="compositionally biased region" description="Basic and acidic residues" evidence="4">
    <location>
        <begin position="1408"/>
        <end position="1429"/>
    </location>
</feature>
<feature type="region of interest" description="Disordered" evidence="4">
    <location>
        <begin position="2111"/>
        <end position="2154"/>
    </location>
</feature>
<dbReference type="SUPFAM" id="SSF81606">
    <property type="entry name" value="PP2C-like"/>
    <property type="match status" value="1"/>
</dbReference>